<protein>
    <recommendedName>
        <fullName evidence="9">Tyrosine recombinase XerC</fullName>
    </recommendedName>
</protein>
<dbReference type="Gene3D" id="1.10.150.130">
    <property type="match status" value="1"/>
</dbReference>
<evidence type="ECO:0000256" key="9">
    <source>
        <dbReference type="HAMAP-Rule" id="MF_01808"/>
    </source>
</evidence>
<dbReference type="HAMAP" id="MF_01808">
    <property type="entry name" value="Recomb_XerC_XerD"/>
    <property type="match status" value="1"/>
</dbReference>
<keyword evidence="3 9" id="KW-0132">Cell division</keyword>
<comment type="subcellular location">
    <subcellularLocation>
        <location evidence="1 9">Cytoplasm</location>
    </subcellularLocation>
</comment>
<dbReference type="PROSITE" id="PS51898">
    <property type="entry name" value="TYR_RECOMBINASE"/>
    <property type="match status" value="1"/>
</dbReference>
<dbReference type="AlphaFoldDB" id="A0A7C5LZB8"/>
<dbReference type="PROSITE" id="PS51900">
    <property type="entry name" value="CB"/>
    <property type="match status" value="1"/>
</dbReference>
<evidence type="ECO:0000256" key="5">
    <source>
        <dbReference type="ARBA" id="ARBA00022908"/>
    </source>
</evidence>
<dbReference type="InterPro" id="IPR011010">
    <property type="entry name" value="DNA_brk_join_enz"/>
</dbReference>
<evidence type="ECO:0000256" key="2">
    <source>
        <dbReference type="ARBA" id="ARBA00022490"/>
    </source>
</evidence>
<dbReference type="Gene3D" id="1.10.443.10">
    <property type="entry name" value="Intergrase catalytic core"/>
    <property type="match status" value="1"/>
</dbReference>
<dbReference type="SUPFAM" id="SSF56349">
    <property type="entry name" value="DNA breaking-rejoining enzymes"/>
    <property type="match status" value="1"/>
</dbReference>
<feature type="domain" description="Tyr recombinase" evidence="10">
    <location>
        <begin position="115"/>
        <end position="297"/>
    </location>
</feature>
<dbReference type="InterPro" id="IPR004107">
    <property type="entry name" value="Integrase_SAM-like_N"/>
</dbReference>
<dbReference type="InterPro" id="IPR023009">
    <property type="entry name" value="Tyrosine_recombinase_XerC/XerD"/>
</dbReference>
<comment type="function">
    <text evidence="9">Site-specific tyrosine recombinase, which acts by catalyzing the cutting and rejoining of the recombining DNA molecules. The XerC-XerD complex is essential to convert dimers of the bacterial chromosome into monomers to permit their segregation at cell division. It also contributes to the segregational stability of plasmids.</text>
</comment>
<feature type="domain" description="Core-binding (CB)" evidence="11">
    <location>
        <begin position="1"/>
        <end position="94"/>
    </location>
</feature>
<evidence type="ECO:0000256" key="1">
    <source>
        <dbReference type="ARBA" id="ARBA00004496"/>
    </source>
</evidence>
<keyword evidence="7 9" id="KW-0233">DNA recombination</keyword>
<dbReference type="InterPro" id="IPR013762">
    <property type="entry name" value="Integrase-like_cat_sf"/>
</dbReference>
<comment type="subunit">
    <text evidence="9">Forms a cyclic heterotetrameric complex composed of two molecules of XerC and two molecules of XerD.</text>
</comment>
<feature type="active site" evidence="9">
    <location>
        <position position="249"/>
    </location>
</feature>
<sequence length="303" mass="33405">MPISDAIGLFLSHLHAERRLSPKTIDAYHRDLQGFVQFLSHHYARALRLEDMAKVKIGDFRSYIAFRRSGDTPIGTASLARQLSALRTFFRYIKRRWDIKNDAISMLRGPKGQKTLPKPLAPVATQTLIEQSRTSDERPWVAARDTAVLLLLYGAGLRISEALSLCGRDYPLGQTLAITGKGGKTRLVPLLPVIRNAAQTYVRLCPYELGAEQPLFRAIRGGPLGPRAIQAKMQHLRSTLGLPQSATPHALRHSFATHLLAGGGDLRTIQELLGHASLSSTQIYTDVDSTALMAVHKAAHPRA</sequence>
<dbReference type="InterPro" id="IPR010998">
    <property type="entry name" value="Integrase_recombinase_N"/>
</dbReference>
<comment type="similarity">
    <text evidence="9">Belongs to the 'phage' integrase family. XerC subfamily.</text>
</comment>
<dbReference type="GO" id="GO:0051301">
    <property type="term" value="P:cell division"/>
    <property type="evidence" value="ECO:0007669"/>
    <property type="project" value="UniProtKB-KW"/>
</dbReference>
<dbReference type="Pfam" id="PF02899">
    <property type="entry name" value="Phage_int_SAM_1"/>
    <property type="match status" value="1"/>
</dbReference>
<dbReference type="GO" id="GO:0003677">
    <property type="term" value="F:DNA binding"/>
    <property type="evidence" value="ECO:0007669"/>
    <property type="project" value="UniProtKB-UniRule"/>
</dbReference>
<dbReference type="InterPro" id="IPR050090">
    <property type="entry name" value="Tyrosine_recombinase_XerCD"/>
</dbReference>
<dbReference type="Pfam" id="PF00589">
    <property type="entry name" value="Phage_integrase"/>
    <property type="match status" value="1"/>
</dbReference>
<keyword evidence="6 9" id="KW-0238">DNA-binding</keyword>
<name>A0A7C5LZB8_9PROT</name>
<dbReference type="InterPro" id="IPR044068">
    <property type="entry name" value="CB"/>
</dbReference>
<accession>A0A7C5LZB8</accession>
<evidence type="ECO:0000256" key="6">
    <source>
        <dbReference type="ARBA" id="ARBA00023125"/>
    </source>
</evidence>
<gene>
    <name evidence="9" type="primary">xerC</name>
    <name evidence="12" type="ORF">ENJ42_02645</name>
</gene>
<dbReference type="GO" id="GO:0006313">
    <property type="term" value="P:DNA transposition"/>
    <property type="evidence" value="ECO:0007669"/>
    <property type="project" value="UniProtKB-UniRule"/>
</dbReference>
<evidence type="ECO:0000256" key="4">
    <source>
        <dbReference type="ARBA" id="ARBA00022829"/>
    </source>
</evidence>
<evidence type="ECO:0000313" key="12">
    <source>
        <dbReference type="EMBL" id="HHL42492.1"/>
    </source>
</evidence>
<evidence type="ECO:0000259" key="10">
    <source>
        <dbReference type="PROSITE" id="PS51898"/>
    </source>
</evidence>
<dbReference type="Proteomes" id="UP000885830">
    <property type="component" value="Unassembled WGS sequence"/>
</dbReference>
<organism evidence="12">
    <name type="scientific">Hellea balneolensis</name>
    <dbReference type="NCBI Taxonomy" id="287478"/>
    <lineage>
        <taxon>Bacteria</taxon>
        <taxon>Pseudomonadati</taxon>
        <taxon>Pseudomonadota</taxon>
        <taxon>Alphaproteobacteria</taxon>
        <taxon>Maricaulales</taxon>
        <taxon>Robiginitomaculaceae</taxon>
        <taxon>Hellea</taxon>
    </lineage>
</organism>
<keyword evidence="5 9" id="KW-0229">DNA integration</keyword>
<feature type="active site" description="O-(3'-phospho-DNA)-tyrosine intermediate" evidence="9">
    <location>
        <position position="284"/>
    </location>
</feature>
<dbReference type="InterPro" id="IPR002104">
    <property type="entry name" value="Integrase_catalytic"/>
</dbReference>
<dbReference type="PANTHER" id="PTHR30349">
    <property type="entry name" value="PHAGE INTEGRASE-RELATED"/>
    <property type="match status" value="1"/>
</dbReference>
<dbReference type="GO" id="GO:0009037">
    <property type="term" value="F:tyrosine-based site-specific recombinase activity"/>
    <property type="evidence" value="ECO:0007669"/>
    <property type="project" value="UniProtKB-UniRule"/>
</dbReference>
<dbReference type="PANTHER" id="PTHR30349:SF90">
    <property type="entry name" value="TYROSINE RECOMBINASE XERD"/>
    <property type="match status" value="1"/>
</dbReference>
<evidence type="ECO:0000256" key="8">
    <source>
        <dbReference type="ARBA" id="ARBA00023306"/>
    </source>
</evidence>
<dbReference type="EMBL" id="DRMJ01000128">
    <property type="protein sequence ID" value="HHL42492.1"/>
    <property type="molecule type" value="Genomic_DNA"/>
</dbReference>
<keyword evidence="8 9" id="KW-0131">Cell cycle</keyword>
<proteinExistence type="inferred from homology"/>
<dbReference type="GO" id="GO:0007059">
    <property type="term" value="P:chromosome segregation"/>
    <property type="evidence" value="ECO:0007669"/>
    <property type="project" value="UniProtKB-UniRule"/>
</dbReference>
<feature type="active site" evidence="9">
    <location>
        <position position="275"/>
    </location>
</feature>
<feature type="active site" evidence="9">
    <location>
        <position position="181"/>
    </location>
</feature>
<evidence type="ECO:0000259" key="11">
    <source>
        <dbReference type="PROSITE" id="PS51900"/>
    </source>
</evidence>
<evidence type="ECO:0000256" key="3">
    <source>
        <dbReference type="ARBA" id="ARBA00022618"/>
    </source>
</evidence>
<comment type="caution">
    <text evidence="12">The sequence shown here is derived from an EMBL/GenBank/DDBJ whole genome shotgun (WGS) entry which is preliminary data.</text>
</comment>
<feature type="active site" evidence="9">
    <location>
        <position position="158"/>
    </location>
</feature>
<keyword evidence="4 9" id="KW-0159">Chromosome partition</keyword>
<dbReference type="GO" id="GO:0005737">
    <property type="term" value="C:cytoplasm"/>
    <property type="evidence" value="ECO:0007669"/>
    <property type="project" value="UniProtKB-SubCell"/>
</dbReference>
<reference evidence="12" key="1">
    <citation type="journal article" date="2020" name="mSystems">
        <title>Genome- and Community-Level Interaction Insights into Carbon Utilization and Element Cycling Functions of Hydrothermarchaeota in Hydrothermal Sediment.</title>
        <authorList>
            <person name="Zhou Z."/>
            <person name="Liu Y."/>
            <person name="Xu W."/>
            <person name="Pan J."/>
            <person name="Luo Z.H."/>
            <person name="Li M."/>
        </authorList>
    </citation>
    <scope>NUCLEOTIDE SEQUENCE [LARGE SCALE GENOMIC DNA]</scope>
    <source>
        <strain evidence="12">HyVt-485</strain>
    </source>
</reference>
<feature type="active site" evidence="9">
    <location>
        <position position="252"/>
    </location>
</feature>
<keyword evidence="2 9" id="KW-0963">Cytoplasm</keyword>
<evidence type="ECO:0000256" key="7">
    <source>
        <dbReference type="ARBA" id="ARBA00023172"/>
    </source>
</evidence>